<comment type="subcellular location">
    <subcellularLocation>
        <location evidence="1">Cell membrane</location>
        <topology evidence="1">Multi-pass membrane protein</topology>
    </subcellularLocation>
</comment>
<comment type="catalytic activity">
    <reaction evidence="7">
        <text>[(1-&gt;4)-N-acetyl-beta-D-glucosaminyl](n) + UDP-N-acetyl-alpha-D-glucosamine = [(1-&gt;4)-N-acetyl-beta-D-glucosaminyl](n+1) + UDP + H(+)</text>
        <dbReference type="Rhea" id="RHEA:16637"/>
        <dbReference type="Rhea" id="RHEA-COMP:9593"/>
        <dbReference type="Rhea" id="RHEA-COMP:9595"/>
        <dbReference type="ChEBI" id="CHEBI:15378"/>
        <dbReference type="ChEBI" id="CHEBI:17029"/>
        <dbReference type="ChEBI" id="CHEBI:57705"/>
        <dbReference type="ChEBI" id="CHEBI:58223"/>
        <dbReference type="EC" id="2.4.1.16"/>
    </reaction>
    <physiologicalReaction direction="left-to-right" evidence="7">
        <dbReference type="Rhea" id="RHEA:16638"/>
    </physiologicalReaction>
</comment>
<evidence type="ECO:0000256" key="9">
    <source>
        <dbReference type="SAM" id="Phobius"/>
    </source>
</evidence>
<name>A0A9P9GNA6_FUSRE</name>
<feature type="compositionally biased region" description="Polar residues" evidence="8">
    <location>
        <begin position="14"/>
        <end position="27"/>
    </location>
</feature>
<dbReference type="GO" id="GO:0031505">
    <property type="term" value="P:fungal-type cell wall organization"/>
    <property type="evidence" value="ECO:0007669"/>
    <property type="project" value="TreeGrafter"/>
</dbReference>
<evidence type="ECO:0000256" key="5">
    <source>
        <dbReference type="ARBA" id="ARBA00023136"/>
    </source>
</evidence>
<dbReference type="GO" id="GO:0030428">
    <property type="term" value="C:cell septum"/>
    <property type="evidence" value="ECO:0007669"/>
    <property type="project" value="TreeGrafter"/>
</dbReference>
<keyword evidence="9" id="KW-1133">Transmembrane helix</keyword>
<feature type="transmembrane region" description="Helical" evidence="9">
    <location>
        <begin position="634"/>
        <end position="658"/>
    </location>
</feature>
<evidence type="ECO:0000256" key="7">
    <source>
        <dbReference type="ARBA" id="ARBA00049510"/>
    </source>
</evidence>
<dbReference type="Proteomes" id="UP000720189">
    <property type="component" value="Unassembled WGS sequence"/>
</dbReference>
<sequence>MVTLHVSEADNAKRTSTSWRSPSQQEKSYPPLPSFFTKGSNNKYVLKDNDGHFYDVSLGEILERTSQYDGMSSDESIGPSLFTSSLSYKSSFDQTPISPFSSSPPTKPSRPSLGESSHQRDLILPRPRLPEPVARRRDSGSAYSVEDVLVEAVDYTATATQTSPRNSILKENSAPAPKIEIDSESQNLDEYLRKYGQRKVTRQKHIMTAFLISVNFMFIFASWWWPRYYYVYIPFISFPLVLNCIMIASIICITLKNLISAEKIIEPDHLEDLIMIMPCYNETLEECTKSLDSLVDQVGIDNHKRGIMVICDGRVRGPGMEKTTAQYLNEDTFVEKLHREKITRAYRAWDGQAMDVEVSWGYYKGVPFYCIVKEKNQGKRDSLIVIRSFLYKFNIRQTNPTTIFSSQFLLSMSDWLTQEVCISELLKESKYPNTVGVCGYVAVDFKDGNWNLWSIYQNAEYIIAQGLRRLHQSIATKKVSCLPGCCQLLKFCDMTCGDKVLVELFGYYLRPLDGMITRIRATASEVRNHICQLLTTFPEAQTRQALRARAYTDVPHSWSVFLSQRRRWTLGATSNDLLLATARHCQWWERILAFSNPWWIIMAFAGIMIVPLIYYVIMAVWLPQSMLERFQYLFGLFIFVVLGPFLNIAVMVFAVFNMDSFGWGKTRKVIAETPEDQVQEKQRLEESGSGSASPQLNNGSKQVDETAAGVAIWRPTVVYVPPIAQHR</sequence>
<dbReference type="EMBL" id="JAGMUX010000013">
    <property type="protein sequence ID" value="KAH7241042.1"/>
    <property type="molecule type" value="Genomic_DNA"/>
</dbReference>
<accession>A0A9P9GNA6</accession>
<keyword evidence="6" id="KW-0325">Glycoprotein</keyword>
<comment type="caution">
    <text evidence="10">The sequence shown here is derived from an EMBL/GenBank/DDBJ whole genome shotgun (WGS) entry which is preliminary data.</text>
</comment>
<evidence type="ECO:0000256" key="6">
    <source>
        <dbReference type="ARBA" id="ARBA00023180"/>
    </source>
</evidence>
<dbReference type="GO" id="GO:0004100">
    <property type="term" value="F:chitin synthase activity"/>
    <property type="evidence" value="ECO:0007669"/>
    <property type="project" value="UniProtKB-EC"/>
</dbReference>
<organism evidence="10 11">
    <name type="scientific">Fusarium redolens</name>
    <dbReference type="NCBI Taxonomy" id="48865"/>
    <lineage>
        <taxon>Eukaryota</taxon>
        <taxon>Fungi</taxon>
        <taxon>Dikarya</taxon>
        <taxon>Ascomycota</taxon>
        <taxon>Pezizomycotina</taxon>
        <taxon>Sordariomycetes</taxon>
        <taxon>Hypocreomycetidae</taxon>
        <taxon>Hypocreales</taxon>
        <taxon>Nectriaceae</taxon>
        <taxon>Fusarium</taxon>
        <taxon>Fusarium redolens species complex</taxon>
    </lineage>
</organism>
<evidence type="ECO:0000313" key="11">
    <source>
        <dbReference type="Proteomes" id="UP000720189"/>
    </source>
</evidence>
<dbReference type="OrthoDB" id="370884at2759"/>
<feature type="transmembrane region" description="Helical" evidence="9">
    <location>
        <begin position="598"/>
        <end position="622"/>
    </location>
</feature>
<evidence type="ECO:0000256" key="8">
    <source>
        <dbReference type="SAM" id="MobiDB-lite"/>
    </source>
</evidence>
<dbReference type="PANTHER" id="PTHR22914:SF13">
    <property type="entry name" value="CHITIN SYNTHASE"/>
    <property type="match status" value="1"/>
</dbReference>
<keyword evidence="3" id="KW-0808">Transferase</keyword>
<feature type="compositionally biased region" description="Low complexity" evidence="8">
    <location>
        <begin position="93"/>
        <end position="112"/>
    </location>
</feature>
<evidence type="ECO:0000313" key="10">
    <source>
        <dbReference type="EMBL" id="KAH7241042.1"/>
    </source>
</evidence>
<keyword evidence="11" id="KW-1185">Reference proteome</keyword>
<feature type="region of interest" description="Disordered" evidence="8">
    <location>
        <begin position="93"/>
        <end position="138"/>
    </location>
</feature>
<dbReference type="InterPro" id="IPR004835">
    <property type="entry name" value="Chitin_synth"/>
</dbReference>
<feature type="transmembrane region" description="Helical" evidence="9">
    <location>
        <begin position="206"/>
        <end position="225"/>
    </location>
</feature>
<evidence type="ECO:0000256" key="2">
    <source>
        <dbReference type="ARBA" id="ARBA00022475"/>
    </source>
</evidence>
<dbReference type="Pfam" id="PF03142">
    <property type="entry name" value="Chitin_synth_2"/>
    <property type="match status" value="1"/>
</dbReference>
<keyword evidence="4 9" id="KW-0812">Transmembrane</keyword>
<dbReference type="GeneID" id="70225893"/>
<dbReference type="RefSeq" id="XP_046046556.1">
    <property type="nucleotide sequence ID" value="XM_046195939.1"/>
</dbReference>
<feature type="compositionally biased region" description="Polar residues" evidence="8">
    <location>
        <begin position="688"/>
        <end position="700"/>
    </location>
</feature>
<reference evidence="10" key="1">
    <citation type="journal article" date="2021" name="Nat. Commun.">
        <title>Genetic determinants of endophytism in the Arabidopsis root mycobiome.</title>
        <authorList>
            <person name="Mesny F."/>
            <person name="Miyauchi S."/>
            <person name="Thiergart T."/>
            <person name="Pickel B."/>
            <person name="Atanasova L."/>
            <person name="Karlsson M."/>
            <person name="Huettel B."/>
            <person name="Barry K.W."/>
            <person name="Haridas S."/>
            <person name="Chen C."/>
            <person name="Bauer D."/>
            <person name="Andreopoulos W."/>
            <person name="Pangilinan J."/>
            <person name="LaButti K."/>
            <person name="Riley R."/>
            <person name="Lipzen A."/>
            <person name="Clum A."/>
            <person name="Drula E."/>
            <person name="Henrissat B."/>
            <person name="Kohler A."/>
            <person name="Grigoriev I.V."/>
            <person name="Martin F.M."/>
            <person name="Hacquard S."/>
        </authorList>
    </citation>
    <scope>NUCLEOTIDE SEQUENCE</scope>
    <source>
        <strain evidence="10">MPI-CAGE-AT-0023</strain>
    </source>
</reference>
<dbReference type="AlphaFoldDB" id="A0A9P9GNA6"/>
<dbReference type="GO" id="GO:0006031">
    <property type="term" value="P:chitin biosynthetic process"/>
    <property type="evidence" value="ECO:0007669"/>
    <property type="project" value="TreeGrafter"/>
</dbReference>
<protein>
    <recommendedName>
        <fullName evidence="12">Chitin synthase</fullName>
    </recommendedName>
</protein>
<dbReference type="PANTHER" id="PTHR22914">
    <property type="entry name" value="CHITIN SYNTHASE"/>
    <property type="match status" value="1"/>
</dbReference>
<evidence type="ECO:0000256" key="4">
    <source>
        <dbReference type="ARBA" id="ARBA00022692"/>
    </source>
</evidence>
<evidence type="ECO:0000256" key="3">
    <source>
        <dbReference type="ARBA" id="ARBA00022679"/>
    </source>
</evidence>
<dbReference type="GO" id="GO:0005886">
    <property type="term" value="C:plasma membrane"/>
    <property type="evidence" value="ECO:0007669"/>
    <property type="project" value="UniProtKB-SubCell"/>
</dbReference>
<keyword evidence="2" id="KW-1003">Cell membrane</keyword>
<feature type="transmembrane region" description="Helical" evidence="9">
    <location>
        <begin position="231"/>
        <end position="255"/>
    </location>
</feature>
<gene>
    <name evidence="10" type="ORF">BKA55DRAFT_596404</name>
</gene>
<proteinExistence type="predicted"/>
<evidence type="ECO:0008006" key="12">
    <source>
        <dbReference type="Google" id="ProtNLM"/>
    </source>
</evidence>
<feature type="region of interest" description="Disordered" evidence="8">
    <location>
        <begin position="680"/>
        <end position="700"/>
    </location>
</feature>
<keyword evidence="5 9" id="KW-0472">Membrane</keyword>
<feature type="region of interest" description="Disordered" evidence="8">
    <location>
        <begin position="1"/>
        <end position="36"/>
    </location>
</feature>
<evidence type="ECO:0000256" key="1">
    <source>
        <dbReference type="ARBA" id="ARBA00004651"/>
    </source>
</evidence>